<evidence type="ECO:0000259" key="2">
    <source>
        <dbReference type="PROSITE" id="PS50940"/>
    </source>
</evidence>
<dbReference type="GO" id="GO:0008061">
    <property type="term" value="F:chitin binding"/>
    <property type="evidence" value="ECO:0007669"/>
    <property type="project" value="InterPro"/>
</dbReference>
<evidence type="ECO:0000313" key="4">
    <source>
        <dbReference type="Proteomes" id="UP000410492"/>
    </source>
</evidence>
<dbReference type="PANTHER" id="PTHR22933:SF43">
    <property type="entry name" value="LP10131P"/>
    <property type="match status" value="1"/>
</dbReference>
<dbReference type="InterPro" id="IPR002557">
    <property type="entry name" value="Chitin-bd_dom"/>
</dbReference>
<dbReference type="Proteomes" id="UP000410492">
    <property type="component" value="Unassembled WGS sequence"/>
</dbReference>
<dbReference type="SMART" id="SM00494">
    <property type="entry name" value="ChtBD2"/>
    <property type="match status" value="1"/>
</dbReference>
<dbReference type="Pfam" id="PF01607">
    <property type="entry name" value="CBM_14"/>
    <property type="match status" value="1"/>
</dbReference>
<dbReference type="Gene3D" id="2.170.140.10">
    <property type="entry name" value="Chitin binding domain"/>
    <property type="match status" value="1"/>
</dbReference>
<evidence type="ECO:0000256" key="1">
    <source>
        <dbReference type="SAM" id="SignalP"/>
    </source>
</evidence>
<reference evidence="3 4" key="1">
    <citation type="submission" date="2019-01" db="EMBL/GenBank/DDBJ databases">
        <authorList>
            <person name="Sayadi A."/>
        </authorList>
    </citation>
    <scope>NUCLEOTIDE SEQUENCE [LARGE SCALE GENOMIC DNA]</scope>
</reference>
<dbReference type="PANTHER" id="PTHR22933">
    <property type="entry name" value="FI18007P1-RELATED"/>
    <property type="match status" value="1"/>
</dbReference>
<dbReference type="InterPro" id="IPR052976">
    <property type="entry name" value="Scoloptoxin-like"/>
</dbReference>
<dbReference type="PROSITE" id="PS50940">
    <property type="entry name" value="CHIT_BIND_II"/>
    <property type="match status" value="1"/>
</dbReference>
<dbReference type="GO" id="GO:0005576">
    <property type="term" value="C:extracellular region"/>
    <property type="evidence" value="ECO:0007669"/>
    <property type="project" value="InterPro"/>
</dbReference>
<keyword evidence="4" id="KW-1185">Reference proteome</keyword>
<feature type="domain" description="Chitin-binding type-2" evidence="2">
    <location>
        <begin position="54"/>
        <end position="121"/>
    </location>
</feature>
<sequence length="178" mass="20223">MAVKVHSVVVVVAVLIGIVNGSPRLRVFPDNLPLPQLLTLPSNATSIRNDITDSFQCEGRDYGYYADVDNDCQLFHVCLPVTYADGRNQTFRWSFICPEETVFNQEMFTCTRADEAIDCQESPRFYELNRKFGSQEEDVGEQQVEATEASNYLEEASPIPEVPQIIGGKFYRRSRNQQ</sequence>
<evidence type="ECO:0000313" key="3">
    <source>
        <dbReference type="EMBL" id="VEN37810.1"/>
    </source>
</evidence>
<feature type="chain" id="PRO_5024909355" description="Chitin-binding type-2 domain-containing protein" evidence="1">
    <location>
        <begin position="22"/>
        <end position="178"/>
    </location>
</feature>
<feature type="signal peptide" evidence="1">
    <location>
        <begin position="1"/>
        <end position="21"/>
    </location>
</feature>
<protein>
    <recommendedName>
        <fullName evidence="2">Chitin-binding type-2 domain-containing protein</fullName>
    </recommendedName>
</protein>
<dbReference type="AlphaFoldDB" id="A0A653BR31"/>
<accession>A0A653BR31</accession>
<organism evidence="3 4">
    <name type="scientific">Callosobruchus maculatus</name>
    <name type="common">Southern cowpea weevil</name>
    <name type="synonym">Pulse bruchid</name>
    <dbReference type="NCBI Taxonomy" id="64391"/>
    <lineage>
        <taxon>Eukaryota</taxon>
        <taxon>Metazoa</taxon>
        <taxon>Ecdysozoa</taxon>
        <taxon>Arthropoda</taxon>
        <taxon>Hexapoda</taxon>
        <taxon>Insecta</taxon>
        <taxon>Pterygota</taxon>
        <taxon>Neoptera</taxon>
        <taxon>Endopterygota</taxon>
        <taxon>Coleoptera</taxon>
        <taxon>Polyphaga</taxon>
        <taxon>Cucujiformia</taxon>
        <taxon>Chrysomeloidea</taxon>
        <taxon>Chrysomelidae</taxon>
        <taxon>Bruchinae</taxon>
        <taxon>Bruchini</taxon>
        <taxon>Callosobruchus</taxon>
    </lineage>
</organism>
<name>A0A653BR31_CALMS</name>
<dbReference type="OrthoDB" id="6407151at2759"/>
<dbReference type="InterPro" id="IPR036508">
    <property type="entry name" value="Chitin-bd_dom_sf"/>
</dbReference>
<proteinExistence type="predicted"/>
<dbReference type="SUPFAM" id="SSF57625">
    <property type="entry name" value="Invertebrate chitin-binding proteins"/>
    <property type="match status" value="1"/>
</dbReference>
<keyword evidence="1" id="KW-0732">Signal</keyword>
<gene>
    <name evidence="3" type="ORF">CALMAC_LOCUS2926</name>
</gene>
<dbReference type="EMBL" id="CAACVG010003819">
    <property type="protein sequence ID" value="VEN37810.1"/>
    <property type="molecule type" value="Genomic_DNA"/>
</dbReference>